<dbReference type="Gene3D" id="3.80.10.10">
    <property type="entry name" value="Ribonuclease Inhibitor"/>
    <property type="match status" value="1"/>
</dbReference>
<dbReference type="InterPro" id="IPR036047">
    <property type="entry name" value="F-box-like_dom_sf"/>
</dbReference>
<dbReference type="STRING" id="98765.A0A2R6S679"/>
<accession>A0A2R6S679</accession>
<dbReference type="AlphaFoldDB" id="A0A2R6S679"/>
<proteinExistence type="predicted"/>
<sequence length="591" mass="67527">MSPIELVQYCTPPLVREYVSFHSQLLHSQLLHSQLVQLRYICDRLAKFRRSKRKVADISEAIAQISPEDPSTTSHIFSRGIFVKKRKAVDRGDAIAQISPAEPSTPPPTPSRFLALPDNIHDRIFRHLSCPVHLILSTTCKRLHARRSAAYTDLSFTLAGTEGPDVMIHTLSSLRLLADVLVAHPEYCASMRTISLSYDKAQLGPCWEDPPWIWVIMMDTLDKYTARIIPMAHGLRRFEWSIYGIVAPLKRTMPQLNLLPDLRELFLSNASVPCNDDTNLKKKPFCLENVRIDVLVSPDWCNTLLRGNTSLRELHLVGWSRDVPDGSQWLDSVQSAAATWLNLHILSVDMIWDHDGRNLKSMMTFLGRCAATRCWPSLSTIAIDVQSHGNLVHNLMKILSYFPIRRLHIGGAILFIPAIATCLPLLEELSLYNHEILPYKLLHGDLQTWGASLRGIRNLRVLTLPTRFVTDKTGQLPMKNGVHLPHDTNHDLDHSSWLRPIYTRLSMFAETFLNNYLRKPHFLELRFVHPLHPDSGNTGGGRMVRFRQIPDTRHGVGSDGRERYTIVYLGEMQDSKEEDETFFWAPRMDRR</sequence>
<organism evidence="1 2">
    <name type="scientific">Hermanssonia centrifuga</name>
    <dbReference type="NCBI Taxonomy" id="98765"/>
    <lineage>
        <taxon>Eukaryota</taxon>
        <taxon>Fungi</taxon>
        <taxon>Dikarya</taxon>
        <taxon>Basidiomycota</taxon>
        <taxon>Agaricomycotina</taxon>
        <taxon>Agaricomycetes</taxon>
        <taxon>Polyporales</taxon>
        <taxon>Meruliaceae</taxon>
        <taxon>Hermanssonia</taxon>
    </lineage>
</organism>
<dbReference type="EMBL" id="MLYV02000030">
    <property type="protein sequence ID" value="PSS37794.1"/>
    <property type="molecule type" value="Genomic_DNA"/>
</dbReference>
<name>A0A2R6S679_9APHY</name>
<dbReference type="SUPFAM" id="SSF81383">
    <property type="entry name" value="F-box domain"/>
    <property type="match status" value="1"/>
</dbReference>
<evidence type="ECO:0008006" key="3">
    <source>
        <dbReference type="Google" id="ProtNLM"/>
    </source>
</evidence>
<dbReference type="InterPro" id="IPR032675">
    <property type="entry name" value="LRR_dom_sf"/>
</dbReference>
<dbReference type="Proteomes" id="UP000186601">
    <property type="component" value="Unassembled WGS sequence"/>
</dbReference>
<reference evidence="1 2" key="1">
    <citation type="submission" date="2018-02" db="EMBL/GenBank/DDBJ databases">
        <title>Genome sequence of the basidiomycete white-rot fungus Phlebia centrifuga.</title>
        <authorList>
            <person name="Granchi Z."/>
            <person name="Peng M."/>
            <person name="de Vries R.P."/>
            <person name="Hilden K."/>
            <person name="Makela M.R."/>
            <person name="Grigoriev I."/>
            <person name="Riley R."/>
        </authorList>
    </citation>
    <scope>NUCLEOTIDE SEQUENCE [LARGE SCALE GENOMIC DNA]</scope>
    <source>
        <strain evidence="1 2">FBCC195</strain>
    </source>
</reference>
<comment type="caution">
    <text evidence="1">The sequence shown here is derived from an EMBL/GenBank/DDBJ whole genome shotgun (WGS) entry which is preliminary data.</text>
</comment>
<evidence type="ECO:0000313" key="2">
    <source>
        <dbReference type="Proteomes" id="UP000186601"/>
    </source>
</evidence>
<keyword evidence="2" id="KW-1185">Reference proteome</keyword>
<protein>
    <recommendedName>
        <fullName evidence="3">F-box domain-containing protein</fullName>
    </recommendedName>
</protein>
<gene>
    <name evidence="1" type="ORF">PHLCEN_2v361</name>
</gene>
<evidence type="ECO:0000313" key="1">
    <source>
        <dbReference type="EMBL" id="PSS37794.1"/>
    </source>
</evidence>
<dbReference type="OrthoDB" id="2804598at2759"/>